<dbReference type="Pfam" id="PF03567">
    <property type="entry name" value="Sulfotransfer_2"/>
    <property type="match status" value="1"/>
</dbReference>
<dbReference type="OrthoDB" id="5734415at2"/>
<dbReference type="InterPro" id="IPR005331">
    <property type="entry name" value="Sulfotransferase"/>
</dbReference>
<evidence type="ECO:0008006" key="3">
    <source>
        <dbReference type="Google" id="ProtNLM"/>
    </source>
</evidence>
<organism evidence="1 2">
    <name type="scientific">Caballeronia temeraria</name>
    <dbReference type="NCBI Taxonomy" id="1777137"/>
    <lineage>
        <taxon>Bacteria</taxon>
        <taxon>Pseudomonadati</taxon>
        <taxon>Pseudomonadota</taxon>
        <taxon>Betaproteobacteria</taxon>
        <taxon>Burkholderiales</taxon>
        <taxon>Burkholderiaceae</taxon>
        <taxon>Caballeronia</taxon>
    </lineage>
</organism>
<dbReference type="Proteomes" id="UP000054624">
    <property type="component" value="Unassembled WGS sequence"/>
</dbReference>
<dbReference type="AlphaFoldDB" id="A0A158C2G1"/>
<accession>A0A158C2G1</accession>
<dbReference type="RefSeq" id="WP_061162748.1">
    <property type="nucleotide sequence ID" value="NZ_FCOI02000019.1"/>
</dbReference>
<dbReference type="GO" id="GO:0008146">
    <property type="term" value="F:sulfotransferase activity"/>
    <property type="evidence" value="ECO:0007669"/>
    <property type="project" value="InterPro"/>
</dbReference>
<dbReference type="Gene3D" id="3.40.50.300">
    <property type="entry name" value="P-loop containing nucleotide triphosphate hydrolases"/>
    <property type="match status" value="1"/>
</dbReference>
<proteinExistence type="predicted"/>
<dbReference type="SUPFAM" id="SSF52540">
    <property type="entry name" value="P-loop containing nucleoside triphosphate hydrolases"/>
    <property type="match status" value="1"/>
</dbReference>
<reference evidence="2" key="1">
    <citation type="submission" date="2016-01" db="EMBL/GenBank/DDBJ databases">
        <authorList>
            <person name="Peeters Charlotte."/>
        </authorList>
    </citation>
    <scope>NUCLEOTIDE SEQUENCE [LARGE SCALE GENOMIC DNA]</scope>
</reference>
<sequence>MRSVIIHYHLFKNAGSTVDAILSRNFSEDEHGHIEGPHPWSTVSPDELLEFVVANPRLRAVSSHQARLPLPRHADFTFIPILFLRHPLDRFASVYEFERRQSPDSTSPSVKIAQSGGLREFAEWTVSRDATAVCRNFQVLHLAGIQGDMRHARATHEDYVRALSALAALPFFGLVEAFDESLAGLRELLRPSIGELESQFNIQNSSPGRSGRLEDRIQHIKTELGASLYRDLMEVNALDMLLYETARRRFQTNIERLSEQRPA</sequence>
<dbReference type="EMBL" id="FCOI02000019">
    <property type="protein sequence ID" value="SAK76441.1"/>
    <property type="molecule type" value="Genomic_DNA"/>
</dbReference>
<dbReference type="STRING" id="1777137.AWB76_05013"/>
<keyword evidence="2" id="KW-1185">Reference proteome</keyword>
<dbReference type="InterPro" id="IPR027417">
    <property type="entry name" value="P-loop_NTPase"/>
</dbReference>
<gene>
    <name evidence="1" type="ORF">AWB76_05013</name>
</gene>
<dbReference type="GO" id="GO:0016020">
    <property type="term" value="C:membrane"/>
    <property type="evidence" value="ECO:0007669"/>
    <property type="project" value="InterPro"/>
</dbReference>
<evidence type="ECO:0000313" key="1">
    <source>
        <dbReference type="EMBL" id="SAK76441.1"/>
    </source>
</evidence>
<name>A0A158C2G1_9BURK</name>
<protein>
    <recommendedName>
        <fullName evidence="3">Sulfotransferase family protein</fullName>
    </recommendedName>
</protein>
<evidence type="ECO:0000313" key="2">
    <source>
        <dbReference type="Proteomes" id="UP000054624"/>
    </source>
</evidence>